<dbReference type="GO" id="GO:0042802">
    <property type="term" value="F:identical protein binding"/>
    <property type="evidence" value="ECO:0007669"/>
    <property type="project" value="TreeGrafter"/>
</dbReference>
<evidence type="ECO:0008006" key="6">
    <source>
        <dbReference type="Google" id="ProtNLM"/>
    </source>
</evidence>
<dbReference type="Proteomes" id="UP000178302">
    <property type="component" value="Unassembled WGS sequence"/>
</dbReference>
<dbReference type="GO" id="GO:0008483">
    <property type="term" value="F:transaminase activity"/>
    <property type="evidence" value="ECO:0007669"/>
    <property type="project" value="InterPro"/>
</dbReference>
<dbReference type="PROSITE" id="PS00600">
    <property type="entry name" value="AA_TRANSFER_CLASS_3"/>
    <property type="match status" value="1"/>
</dbReference>
<dbReference type="AlphaFoldDB" id="A0A1G2LNY6"/>
<dbReference type="Gene3D" id="3.40.640.10">
    <property type="entry name" value="Type I PLP-dependent aspartate aminotransferase-like (Major domain)"/>
    <property type="match status" value="1"/>
</dbReference>
<reference evidence="4 5" key="1">
    <citation type="journal article" date="2016" name="Nat. Commun.">
        <title>Thousands of microbial genomes shed light on interconnected biogeochemical processes in an aquifer system.</title>
        <authorList>
            <person name="Anantharaman K."/>
            <person name="Brown C.T."/>
            <person name="Hug L.A."/>
            <person name="Sharon I."/>
            <person name="Castelle C.J."/>
            <person name="Probst A.J."/>
            <person name="Thomas B.C."/>
            <person name="Singh A."/>
            <person name="Wilkins M.J."/>
            <person name="Karaoz U."/>
            <person name="Brodie E.L."/>
            <person name="Williams K.H."/>
            <person name="Hubbard S.S."/>
            <person name="Banfield J.F."/>
        </authorList>
    </citation>
    <scope>NUCLEOTIDE SEQUENCE [LARGE SCALE GENOMIC DNA]</scope>
</reference>
<dbReference type="SUPFAM" id="SSF53383">
    <property type="entry name" value="PLP-dependent transferases"/>
    <property type="match status" value="1"/>
</dbReference>
<organism evidence="4 5">
    <name type="scientific">Candidatus Tagabacteria bacterium RIFCSPLOWO2_01_FULL_39_11</name>
    <dbReference type="NCBI Taxonomy" id="1802295"/>
    <lineage>
        <taxon>Bacteria</taxon>
        <taxon>Candidatus Tagaibacteriota</taxon>
    </lineage>
</organism>
<comment type="similarity">
    <text evidence="3">Belongs to the class-III pyridoxal-phosphate-dependent aminotransferase family.</text>
</comment>
<comment type="cofactor">
    <cofactor evidence="1">
        <name>pyridoxal 5'-phosphate</name>
        <dbReference type="ChEBI" id="CHEBI:597326"/>
    </cofactor>
</comment>
<evidence type="ECO:0000256" key="1">
    <source>
        <dbReference type="ARBA" id="ARBA00001933"/>
    </source>
</evidence>
<evidence type="ECO:0000313" key="5">
    <source>
        <dbReference type="Proteomes" id="UP000178302"/>
    </source>
</evidence>
<dbReference type="PIRSF" id="PIRSF000521">
    <property type="entry name" value="Transaminase_4ab_Lys_Orn"/>
    <property type="match status" value="1"/>
</dbReference>
<dbReference type="Pfam" id="PF00202">
    <property type="entry name" value="Aminotran_3"/>
    <property type="match status" value="1"/>
</dbReference>
<dbReference type="CDD" id="cd00610">
    <property type="entry name" value="OAT_like"/>
    <property type="match status" value="1"/>
</dbReference>
<keyword evidence="2 3" id="KW-0663">Pyridoxal phosphate</keyword>
<evidence type="ECO:0000256" key="2">
    <source>
        <dbReference type="ARBA" id="ARBA00022898"/>
    </source>
</evidence>
<comment type="caution">
    <text evidence="4">The sequence shown here is derived from an EMBL/GenBank/DDBJ whole genome shotgun (WGS) entry which is preliminary data.</text>
</comment>
<dbReference type="EMBL" id="MHQZ01000037">
    <property type="protein sequence ID" value="OHA13327.1"/>
    <property type="molecule type" value="Genomic_DNA"/>
</dbReference>
<dbReference type="InterPro" id="IPR005814">
    <property type="entry name" value="Aminotrans_3"/>
</dbReference>
<dbReference type="InterPro" id="IPR015422">
    <property type="entry name" value="PyrdxlP-dep_Trfase_small"/>
</dbReference>
<name>A0A1G2LNY6_9BACT</name>
<dbReference type="InterPro" id="IPR050103">
    <property type="entry name" value="Class-III_PLP-dep_AT"/>
</dbReference>
<accession>A0A1G2LNY6</accession>
<evidence type="ECO:0000313" key="4">
    <source>
        <dbReference type="EMBL" id="OHA13327.1"/>
    </source>
</evidence>
<dbReference type="InterPro" id="IPR015424">
    <property type="entry name" value="PyrdxlP-dep_Trfase"/>
</dbReference>
<gene>
    <name evidence="4" type="ORF">A2909_00400</name>
</gene>
<proteinExistence type="inferred from homology"/>
<sequence length="463" mass="51194">MRKLVKTEEYLKREKEIIGTTTVDMRGPVLRRGKGAVIIDIDGNEYLDFISQIGLVNTGHTPKFVALAIKQQTGQLHACISADWPYQTEIVIGGKKMEVSRVALAEKLVELTDKIMPFKKRVYFEVSGATTVNLALKIAKYAHLKNSGCLQEELEMMLNDDIFIPYKKPLKYSSCKFSFLTFKNTFAGRHGEAQCLTNSKKAQLVGASSSCAFGKLPFPDKTVYWGKLWDEVKLTKEVLLDYEAGPLIAFEFEPVQGEGGINIPEGNLLRRLIEHLRDELNLYIIADEIQTGFGRTGKMFACEHFGITPDMICLSKSLGAGLPIGAVVVNAEKFPDFEQGMHSSSFHAHPLSVAAAIANIDFIERINLVEKAANLGAYALERLKKIISSCDQIVDVIGLGLMIGIELESVSAREKIIESCKDKGLLLAGAGEKTIRFMPPLTVTICQLDKALKIIAESLKEVF</sequence>
<dbReference type="Gene3D" id="3.90.1150.10">
    <property type="entry name" value="Aspartate Aminotransferase, domain 1"/>
    <property type="match status" value="1"/>
</dbReference>
<evidence type="ECO:0000256" key="3">
    <source>
        <dbReference type="RuleBase" id="RU003560"/>
    </source>
</evidence>
<dbReference type="PANTHER" id="PTHR11986">
    <property type="entry name" value="AMINOTRANSFERASE CLASS III"/>
    <property type="match status" value="1"/>
</dbReference>
<dbReference type="InterPro" id="IPR049704">
    <property type="entry name" value="Aminotrans_3_PPA_site"/>
</dbReference>
<dbReference type="InterPro" id="IPR015421">
    <property type="entry name" value="PyrdxlP-dep_Trfase_major"/>
</dbReference>
<dbReference type="GO" id="GO:0030170">
    <property type="term" value="F:pyridoxal phosphate binding"/>
    <property type="evidence" value="ECO:0007669"/>
    <property type="project" value="InterPro"/>
</dbReference>
<protein>
    <recommendedName>
        <fullName evidence="6">Acetylornithine aminotransferase</fullName>
    </recommendedName>
</protein>